<feature type="transmembrane region" description="Helical" evidence="2">
    <location>
        <begin position="191"/>
        <end position="214"/>
    </location>
</feature>
<feature type="transmembrane region" description="Helical" evidence="2">
    <location>
        <begin position="459"/>
        <end position="482"/>
    </location>
</feature>
<feature type="transmembrane region" description="Helical" evidence="2">
    <location>
        <begin position="113"/>
        <end position="132"/>
    </location>
</feature>
<feature type="transmembrane region" description="Helical" evidence="2">
    <location>
        <begin position="533"/>
        <end position="554"/>
    </location>
</feature>
<feature type="transmembrane region" description="Helical" evidence="2">
    <location>
        <begin position="421"/>
        <end position="447"/>
    </location>
</feature>
<name>A0AAU7DV51_9MICO</name>
<evidence type="ECO:0000313" key="3">
    <source>
        <dbReference type="EMBL" id="XBH22057.1"/>
    </source>
</evidence>
<feature type="compositionally biased region" description="Low complexity" evidence="1">
    <location>
        <begin position="25"/>
        <end position="36"/>
    </location>
</feature>
<reference evidence="3" key="1">
    <citation type="submission" date="2024-02" db="EMBL/GenBank/DDBJ databases">
        <title>Tomenella chthoni gen. nov. sp. nov., a member of the family Jonesiaceae isolated from bat guano.</title>
        <authorList>
            <person name="Miller S.L."/>
            <person name="King J."/>
            <person name="Sankaranarayanan K."/>
            <person name="Lawson P.A."/>
        </authorList>
    </citation>
    <scope>NUCLEOTIDE SEQUENCE</scope>
    <source>
        <strain evidence="3">BS-20</strain>
    </source>
</reference>
<dbReference type="EMBL" id="CP146203">
    <property type="protein sequence ID" value="XBH22057.1"/>
    <property type="molecule type" value="Genomic_DNA"/>
</dbReference>
<evidence type="ECO:0000256" key="1">
    <source>
        <dbReference type="SAM" id="MobiDB-lite"/>
    </source>
</evidence>
<keyword evidence="2" id="KW-1133">Transmembrane helix</keyword>
<feature type="transmembrane region" description="Helical" evidence="2">
    <location>
        <begin position="158"/>
        <end position="185"/>
    </location>
</feature>
<protein>
    <submittedName>
        <fullName evidence="3">Multidrug ABC transporter permease</fullName>
    </submittedName>
</protein>
<feature type="transmembrane region" description="Helical" evidence="2">
    <location>
        <begin position="226"/>
        <end position="248"/>
    </location>
</feature>
<feature type="transmembrane region" description="Helical" evidence="2">
    <location>
        <begin position="268"/>
        <end position="288"/>
    </location>
</feature>
<accession>A0AAU7DV51</accession>
<feature type="region of interest" description="Disordered" evidence="1">
    <location>
        <begin position="1"/>
        <end position="36"/>
    </location>
</feature>
<evidence type="ECO:0000256" key="2">
    <source>
        <dbReference type="SAM" id="Phobius"/>
    </source>
</evidence>
<dbReference type="AlphaFoldDB" id="A0AAU7DV51"/>
<sequence>MSGHQSSHAAPEPATTRPGLTPDLSPGTKPSTSSTTGLRPYAAMVLRQDVRNFMPWVILISLLSVTSVLAYIWIFPDQASRAQLSATLSGNPALSIIFGPPGDLSTTEAFNTWRALALGGFFGSLMATFIVVRYTRADEDTGQAELFASGVMGRQTRLAAAVLVATVASVLLGIVSFLLTIAFGAGAFDTMLLSATFTANALMATGIAAIAVQIGADARAAQTMSVALLGGWFVLRGYLDASAAPEWTTWLTPLGWMQAVKPAGDYTLWPFALAAVFTAATLAVAFGLNGRRDFGAALIQPRPGPATAEHRGGIFGFTFQLNLASSAAWLAGFVVLGLVFGYLSSSVRDLFATDPNIGKILGSGATDTSQLMSGFIGMILKMVGIIAAVAGVQIIMRMAAEETAMRTDPLLASRVTRTKYLASYLLVSFGTALVAMLVATSIIAFLGSALDQDLRVPNILGQGLMTIPAVWTVIALSFAVVGAHPQRKIVGWLGLVAVFALTIFGPMFNLWHWILGISPFHHVPVVTAATINWGGWLAINLVILVLLTVSFIGFNRRDLL</sequence>
<feature type="transmembrane region" description="Helical" evidence="2">
    <location>
        <begin position="375"/>
        <end position="400"/>
    </location>
</feature>
<organism evidence="3">
    <name type="scientific">Jonesiaceae bacterium BS-20</name>
    <dbReference type="NCBI Taxonomy" id="3120821"/>
    <lineage>
        <taxon>Bacteria</taxon>
        <taxon>Bacillati</taxon>
        <taxon>Actinomycetota</taxon>
        <taxon>Actinomycetes</taxon>
        <taxon>Micrococcales</taxon>
        <taxon>Jonesiaceae</taxon>
    </lineage>
</organism>
<feature type="transmembrane region" description="Helical" evidence="2">
    <location>
        <begin position="53"/>
        <end position="74"/>
    </location>
</feature>
<proteinExistence type="predicted"/>
<feature type="transmembrane region" description="Helical" evidence="2">
    <location>
        <begin position="489"/>
        <end position="513"/>
    </location>
</feature>
<keyword evidence="2" id="KW-0472">Membrane</keyword>
<keyword evidence="2" id="KW-0812">Transmembrane</keyword>
<feature type="transmembrane region" description="Helical" evidence="2">
    <location>
        <begin position="321"/>
        <end position="343"/>
    </location>
</feature>
<gene>
    <name evidence="3" type="ORF">V5R04_02165</name>
</gene>